<keyword evidence="1" id="KW-1133">Transmembrane helix</keyword>
<dbReference type="AlphaFoldDB" id="G2ECJ4"/>
<evidence type="ECO:0000313" key="2">
    <source>
        <dbReference type="EMBL" id="EGV43850.1"/>
    </source>
</evidence>
<keyword evidence="3" id="KW-1185">Reference proteome</keyword>
<comment type="caution">
    <text evidence="2">The sequence shown here is derived from an EMBL/GenBank/DDBJ whole genome shotgun (WGS) entry which is preliminary data.</text>
</comment>
<proteinExistence type="predicted"/>
<gene>
    <name evidence="2" type="ORF">BZARG_2491</name>
</gene>
<dbReference type="OrthoDB" id="1454744at2"/>
<sequence length="124" mass="13914">MRTLFIIFTVIAAVLALVLSILPLSNLAFILAGIAIIFGVIAFHLSNKQDKPNHTVKLAFLLTIIAISFSTYKALFNSLEVGNTEQLQETDKKSEIEALEKLKDLDLEYLNLEENDLEEIDIHQ</sequence>
<keyword evidence="1" id="KW-0472">Membrane</keyword>
<evidence type="ECO:0000256" key="1">
    <source>
        <dbReference type="SAM" id="Phobius"/>
    </source>
</evidence>
<protein>
    <submittedName>
        <fullName evidence="2">FUSC family protein</fullName>
    </submittedName>
</protein>
<evidence type="ECO:0000313" key="3">
    <source>
        <dbReference type="Proteomes" id="UP000003730"/>
    </source>
</evidence>
<organism evidence="2 3">
    <name type="scientific">Bizionia argentinensis JUB59</name>
    <dbReference type="NCBI Taxonomy" id="1046627"/>
    <lineage>
        <taxon>Bacteria</taxon>
        <taxon>Pseudomonadati</taxon>
        <taxon>Bacteroidota</taxon>
        <taxon>Flavobacteriia</taxon>
        <taxon>Flavobacteriales</taxon>
        <taxon>Flavobacteriaceae</taxon>
        <taxon>Bizionia</taxon>
    </lineage>
</organism>
<dbReference type="EMBL" id="AFXZ01000016">
    <property type="protein sequence ID" value="EGV43850.1"/>
    <property type="molecule type" value="Genomic_DNA"/>
</dbReference>
<feature type="transmembrane region" description="Helical" evidence="1">
    <location>
        <begin position="58"/>
        <end position="76"/>
    </location>
</feature>
<dbReference type="eggNOG" id="ENOG5032W50">
    <property type="taxonomic scope" value="Bacteria"/>
</dbReference>
<keyword evidence="1" id="KW-0812">Transmembrane</keyword>
<reference evidence="2 3" key="1">
    <citation type="journal article" date="2008" name="Int. J. Syst. Evol. Microbiol.">
        <title>Bizionia argentinensis sp. nov., isolated from surface marine water in Antarctica.</title>
        <authorList>
            <person name="Bercovich A."/>
            <person name="Vazquez S.C."/>
            <person name="Yankilevich P."/>
            <person name="Coria S.H."/>
            <person name="Foti M."/>
            <person name="Hernandez E."/>
            <person name="Vidal A."/>
            <person name="Ruberto L."/>
            <person name="Melo C."/>
            <person name="Marenssi S."/>
            <person name="Criscuolo M."/>
            <person name="Memoli M."/>
            <person name="Arguelles M."/>
            <person name="Mac Cormack W.P."/>
        </authorList>
    </citation>
    <scope>NUCLEOTIDE SEQUENCE [LARGE SCALE GENOMIC DNA]</scope>
    <source>
        <strain evidence="2 3">JUB59</strain>
    </source>
</reference>
<accession>G2ECJ4</accession>
<feature type="transmembrane region" description="Helical" evidence="1">
    <location>
        <begin position="26"/>
        <end position="46"/>
    </location>
</feature>
<dbReference type="RefSeq" id="WP_008636373.1">
    <property type="nucleotide sequence ID" value="NZ_AFXZ01000016.1"/>
</dbReference>
<dbReference type="STRING" id="1046627.BZARG_2491"/>
<name>G2ECJ4_9FLAO</name>
<dbReference type="Proteomes" id="UP000003730">
    <property type="component" value="Unassembled WGS sequence"/>
</dbReference>